<gene>
    <name evidence="1" type="ORF">SNAT2548_LOCUS30124</name>
</gene>
<comment type="caution">
    <text evidence="1">The sequence shown here is derived from an EMBL/GenBank/DDBJ whole genome shotgun (WGS) entry which is preliminary data.</text>
</comment>
<protein>
    <submittedName>
        <fullName evidence="1">Uncharacterized protein</fullName>
    </submittedName>
</protein>
<dbReference type="OrthoDB" id="414985at2759"/>
<organism evidence="1 2">
    <name type="scientific">Symbiodinium natans</name>
    <dbReference type="NCBI Taxonomy" id="878477"/>
    <lineage>
        <taxon>Eukaryota</taxon>
        <taxon>Sar</taxon>
        <taxon>Alveolata</taxon>
        <taxon>Dinophyceae</taxon>
        <taxon>Suessiales</taxon>
        <taxon>Symbiodiniaceae</taxon>
        <taxon>Symbiodinium</taxon>
    </lineage>
</organism>
<dbReference type="Proteomes" id="UP000604046">
    <property type="component" value="Unassembled WGS sequence"/>
</dbReference>
<sequence>MQVMQACPWELLDDFACDSCVAPPRGFRPAGLLAKVRAAHAAYASGRKLLPQPLSWTGGELTCNQTATDAKYEAAALAAPDGVAQRVACLYLAALPNDSPPIRRMAQTFARHCDWTTFFASPSREEETRSSWRISVGRREFEIVTTSVPVKTACFMRSWMKMQWSDAGTRSPSRVWVI</sequence>
<proteinExistence type="predicted"/>
<keyword evidence="2" id="KW-1185">Reference proteome</keyword>
<evidence type="ECO:0000313" key="1">
    <source>
        <dbReference type="EMBL" id="CAE7537425.1"/>
    </source>
</evidence>
<dbReference type="AlphaFoldDB" id="A0A812TKH7"/>
<evidence type="ECO:0000313" key="2">
    <source>
        <dbReference type="Proteomes" id="UP000604046"/>
    </source>
</evidence>
<dbReference type="EMBL" id="CAJNDS010002592">
    <property type="protein sequence ID" value="CAE7537425.1"/>
    <property type="molecule type" value="Genomic_DNA"/>
</dbReference>
<reference evidence="1" key="1">
    <citation type="submission" date="2021-02" db="EMBL/GenBank/DDBJ databases">
        <authorList>
            <person name="Dougan E. K."/>
            <person name="Rhodes N."/>
            <person name="Thang M."/>
            <person name="Chan C."/>
        </authorList>
    </citation>
    <scope>NUCLEOTIDE SEQUENCE</scope>
</reference>
<name>A0A812TKH7_9DINO</name>
<accession>A0A812TKH7</accession>